<evidence type="ECO:0000313" key="1">
    <source>
        <dbReference type="EMBL" id="EXB93566.1"/>
    </source>
</evidence>
<dbReference type="AlphaFoldDB" id="W9RRG2"/>
<sequence>MVQNTLYKKTPPSREDVYGGELTTVKEGSRRSLRQRYCLDSNSGATTTDGSRLVAAREGGECCASRLGCNEVGCELDVA</sequence>
<protein>
    <submittedName>
        <fullName evidence="1">Uncharacterized protein</fullName>
    </submittedName>
</protein>
<dbReference type="Proteomes" id="UP000030645">
    <property type="component" value="Unassembled WGS sequence"/>
</dbReference>
<proteinExistence type="predicted"/>
<name>W9RRG2_9ROSA</name>
<dbReference type="EMBL" id="KE345081">
    <property type="protein sequence ID" value="EXB93566.1"/>
    <property type="molecule type" value="Genomic_DNA"/>
</dbReference>
<gene>
    <name evidence="1" type="ORF">L484_014558</name>
</gene>
<evidence type="ECO:0000313" key="2">
    <source>
        <dbReference type="Proteomes" id="UP000030645"/>
    </source>
</evidence>
<reference evidence="2" key="1">
    <citation type="submission" date="2013-01" db="EMBL/GenBank/DDBJ databases">
        <title>Draft Genome Sequence of a Mulberry Tree, Morus notabilis C.K. Schneid.</title>
        <authorList>
            <person name="He N."/>
            <person name="Zhao S."/>
        </authorList>
    </citation>
    <scope>NUCLEOTIDE SEQUENCE</scope>
</reference>
<organism evidence="1 2">
    <name type="scientific">Morus notabilis</name>
    <dbReference type="NCBI Taxonomy" id="981085"/>
    <lineage>
        <taxon>Eukaryota</taxon>
        <taxon>Viridiplantae</taxon>
        <taxon>Streptophyta</taxon>
        <taxon>Embryophyta</taxon>
        <taxon>Tracheophyta</taxon>
        <taxon>Spermatophyta</taxon>
        <taxon>Magnoliopsida</taxon>
        <taxon>eudicotyledons</taxon>
        <taxon>Gunneridae</taxon>
        <taxon>Pentapetalae</taxon>
        <taxon>rosids</taxon>
        <taxon>fabids</taxon>
        <taxon>Rosales</taxon>
        <taxon>Moraceae</taxon>
        <taxon>Moreae</taxon>
        <taxon>Morus</taxon>
    </lineage>
</organism>
<keyword evidence="2" id="KW-1185">Reference proteome</keyword>
<accession>W9RRG2</accession>